<dbReference type="GO" id="GO:0032040">
    <property type="term" value="C:small-subunit processome"/>
    <property type="evidence" value="ECO:0007669"/>
    <property type="project" value="TreeGrafter"/>
</dbReference>
<name>A0A058Z4Y2_FONAL</name>
<evidence type="ECO:0000256" key="7">
    <source>
        <dbReference type="ARBA" id="ARBA00022730"/>
    </source>
</evidence>
<dbReference type="GeneID" id="20529331"/>
<evidence type="ECO:0000256" key="2">
    <source>
        <dbReference type="ARBA" id="ARBA00022517"/>
    </source>
</evidence>
<dbReference type="PANTHER" id="PTHR12636">
    <property type="entry name" value="NEP1/MRA1"/>
    <property type="match status" value="1"/>
</dbReference>
<evidence type="ECO:0000256" key="8">
    <source>
        <dbReference type="ARBA" id="ARBA00022884"/>
    </source>
</evidence>
<dbReference type="PANTHER" id="PTHR12636:SF5">
    <property type="entry name" value="RIBOSOMAL RNA SMALL SUBUNIT METHYLTRANSFERASE NEP1"/>
    <property type="match status" value="1"/>
</dbReference>
<organism evidence="9">
    <name type="scientific">Fonticula alba</name>
    <name type="common">Slime mold</name>
    <dbReference type="NCBI Taxonomy" id="691883"/>
    <lineage>
        <taxon>Eukaryota</taxon>
        <taxon>Rotosphaerida</taxon>
        <taxon>Fonticulaceae</taxon>
        <taxon>Fonticula</taxon>
    </lineage>
</organism>
<dbReference type="InterPro" id="IPR005304">
    <property type="entry name" value="Rbsml_bgen_MeTrfase_EMG1/NEP1"/>
</dbReference>
<evidence type="ECO:0000313" key="10">
    <source>
        <dbReference type="Proteomes" id="UP000030693"/>
    </source>
</evidence>
<comment type="similarity">
    <text evidence="1">Belongs to the class IV-like SAM-binding methyltransferase superfamily. RNA methyltransferase NEP1 family.</text>
</comment>
<dbReference type="EMBL" id="KB932207">
    <property type="protein sequence ID" value="KCV69196.1"/>
    <property type="molecule type" value="Genomic_DNA"/>
</dbReference>
<dbReference type="AlphaFoldDB" id="A0A058Z4Y2"/>
<proteinExistence type="inferred from homology"/>
<dbReference type="Gene3D" id="3.40.1280.10">
    <property type="match status" value="1"/>
</dbReference>
<dbReference type="GO" id="GO:0019843">
    <property type="term" value="F:rRNA binding"/>
    <property type="evidence" value="ECO:0007669"/>
    <property type="project" value="UniProtKB-KW"/>
</dbReference>
<dbReference type="GO" id="GO:0070037">
    <property type="term" value="F:rRNA (pseudouridine) methyltransferase activity"/>
    <property type="evidence" value="ECO:0007669"/>
    <property type="project" value="InterPro"/>
</dbReference>
<keyword evidence="5" id="KW-0808">Transferase</keyword>
<evidence type="ECO:0000256" key="5">
    <source>
        <dbReference type="ARBA" id="ARBA00022679"/>
    </source>
</evidence>
<keyword evidence="8" id="KW-0694">RNA-binding</keyword>
<dbReference type="GO" id="GO:0070475">
    <property type="term" value="P:rRNA base methylation"/>
    <property type="evidence" value="ECO:0007669"/>
    <property type="project" value="InterPro"/>
</dbReference>
<accession>A0A058Z4Y2</accession>
<dbReference type="OrthoDB" id="269804at2759"/>
<dbReference type="InterPro" id="IPR029028">
    <property type="entry name" value="Alpha/beta_knot_MTases"/>
</dbReference>
<evidence type="ECO:0000256" key="3">
    <source>
        <dbReference type="ARBA" id="ARBA00022552"/>
    </source>
</evidence>
<dbReference type="InterPro" id="IPR029026">
    <property type="entry name" value="tRNA_m1G_MTases_N"/>
</dbReference>
<dbReference type="eggNOG" id="KOG3073">
    <property type="taxonomic scope" value="Eukaryota"/>
</dbReference>
<sequence length="72" mass="8111">MNHRAEKVVRINDWVKTLPDGEPFVFVVGCFAHGVIQDDYVDEMVSVSEYELSASVVLGKICCAFEDFWGVL</sequence>
<keyword evidence="10" id="KW-1185">Reference proteome</keyword>
<keyword evidence="7" id="KW-0699">rRNA-binding</keyword>
<keyword evidence="4" id="KW-0489">Methyltransferase</keyword>
<dbReference type="RefSeq" id="XP_009496767.1">
    <property type="nucleotide sequence ID" value="XM_009498492.1"/>
</dbReference>
<dbReference type="SUPFAM" id="SSF75217">
    <property type="entry name" value="alpha/beta knot"/>
    <property type="match status" value="1"/>
</dbReference>
<keyword evidence="6" id="KW-0949">S-adenosyl-L-methionine</keyword>
<dbReference type="Pfam" id="PF03587">
    <property type="entry name" value="EMG1"/>
    <property type="match status" value="1"/>
</dbReference>
<keyword evidence="2" id="KW-0690">Ribosome biogenesis</keyword>
<protein>
    <submittedName>
        <fullName evidence="9">Uncharacterized protein</fullName>
    </submittedName>
</protein>
<dbReference type="Proteomes" id="UP000030693">
    <property type="component" value="Unassembled WGS sequence"/>
</dbReference>
<reference evidence="9" key="1">
    <citation type="submission" date="2013-04" db="EMBL/GenBank/DDBJ databases">
        <title>The Genome Sequence of Fonticula alba ATCC 38817.</title>
        <authorList>
            <consortium name="The Broad Institute Genomics Platform"/>
            <person name="Russ C."/>
            <person name="Cuomo C."/>
            <person name="Burger G."/>
            <person name="Gray M.W."/>
            <person name="Holland P.W.H."/>
            <person name="King N."/>
            <person name="Lang F.B.F."/>
            <person name="Roger A.J."/>
            <person name="Ruiz-Trillo I."/>
            <person name="Brown M."/>
            <person name="Walker B."/>
            <person name="Young S."/>
            <person name="Zeng Q."/>
            <person name="Gargeya S."/>
            <person name="Fitzgerald M."/>
            <person name="Haas B."/>
            <person name="Abouelleil A."/>
            <person name="Allen A.W."/>
            <person name="Alvarado L."/>
            <person name="Arachchi H.M."/>
            <person name="Berlin A.M."/>
            <person name="Chapman S.B."/>
            <person name="Gainer-Dewar J."/>
            <person name="Goldberg J."/>
            <person name="Griggs A."/>
            <person name="Gujja S."/>
            <person name="Hansen M."/>
            <person name="Howarth C."/>
            <person name="Imamovic A."/>
            <person name="Ireland A."/>
            <person name="Larimer J."/>
            <person name="McCowan C."/>
            <person name="Murphy C."/>
            <person name="Pearson M."/>
            <person name="Poon T.W."/>
            <person name="Priest M."/>
            <person name="Roberts A."/>
            <person name="Saif S."/>
            <person name="Shea T."/>
            <person name="Sisk P."/>
            <person name="Sykes S."/>
            <person name="Wortman J."/>
            <person name="Nusbaum C."/>
            <person name="Birren B."/>
        </authorList>
    </citation>
    <scope>NUCLEOTIDE SEQUENCE [LARGE SCALE GENOMIC DNA]</scope>
    <source>
        <strain evidence="9">ATCC 38817</strain>
    </source>
</reference>
<keyword evidence="3" id="KW-0698">rRNA processing</keyword>
<dbReference type="STRING" id="691883.A0A058Z4Y2"/>
<gene>
    <name evidence="9" type="ORF">H696_04606</name>
</gene>
<evidence type="ECO:0000256" key="6">
    <source>
        <dbReference type="ARBA" id="ARBA00022691"/>
    </source>
</evidence>
<evidence type="ECO:0000313" key="9">
    <source>
        <dbReference type="EMBL" id="KCV69196.1"/>
    </source>
</evidence>
<evidence type="ECO:0000256" key="1">
    <source>
        <dbReference type="ARBA" id="ARBA00008115"/>
    </source>
</evidence>
<evidence type="ECO:0000256" key="4">
    <source>
        <dbReference type="ARBA" id="ARBA00022603"/>
    </source>
</evidence>